<accession>A0A5C6UMG4</accession>
<dbReference type="Gene3D" id="3.60.15.10">
    <property type="entry name" value="Ribonuclease Z/Hydroxyacylglutathione hydrolase-like"/>
    <property type="match status" value="1"/>
</dbReference>
<proteinExistence type="predicted"/>
<dbReference type="OrthoDB" id="9805728at2"/>
<dbReference type="Pfam" id="PF12706">
    <property type="entry name" value="Lactamase_B_2"/>
    <property type="match status" value="1"/>
</dbReference>
<dbReference type="SUPFAM" id="SSF56281">
    <property type="entry name" value="Metallo-hydrolase/oxidoreductase"/>
    <property type="match status" value="1"/>
</dbReference>
<dbReference type="Proteomes" id="UP000321129">
    <property type="component" value="Unassembled WGS sequence"/>
</dbReference>
<dbReference type="PANTHER" id="PTHR15032">
    <property type="entry name" value="N-ACYL-PHOSPHATIDYLETHANOLAMINE-HYDROLYZING PHOSPHOLIPASE D"/>
    <property type="match status" value="1"/>
</dbReference>
<comment type="caution">
    <text evidence="4">The sequence shown here is derived from an EMBL/GenBank/DDBJ whole genome shotgun (WGS) entry which is preliminary data.</text>
</comment>
<dbReference type="GO" id="GO:0016787">
    <property type="term" value="F:hydrolase activity"/>
    <property type="evidence" value="ECO:0007669"/>
    <property type="project" value="UniProtKB-KW"/>
</dbReference>
<evidence type="ECO:0000259" key="3">
    <source>
        <dbReference type="Pfam" id="PF12706"/>
    </source>
</evidence>
<dbReference type="InterPro" id="IPR001279">
    <property type="entry name" value="Metallo-B-lactamas"/>
</dbReference>
<gene>
    <name evidence="4" type="ORF">FSZ31_00225</name>
</gene>
<dbReference type="PANTHER" id="PTHR15032:SF4">
    <property type="entry name" value="N-ACYL-PHOSPHATIDYLETHANOLAMINE-HYDROLYZING PHOSPHOLIPASE D"/>
    <property type="match status" value="1"/>
</dbReference>
<feature type="region of interest" description="Disordered" evidence="1">
    <location>
        <begin position="407"/>
        <end position="426"/>
    </location>
</feature>
<dbReference type="InterPro" id="IPR036866">
    <property type="entry name" value="RibonucZ/Hydroxyglut_hydro"/>
</dbReference>
<dbReference type="AlphaFoldDB" id="A0A5C6UMG4"/>
<reference evidence="4 5" key="1">
    <citation type="submission" date="2019-08" db="EMBL/GenBank/DDBJ databases">
        <title>Sphingorhabdus soil sp. nov., isolated from arctic soil.</title>
        <authorList>
            <person name="Liu Y."/>
        </authorList>
    </citation>
    <scope>NUCLEOTIDE SEQUENCE [LARGE SCALE GENOMIC DNA]</scope>
    <source>
        <strain evidence="4 5">D-2Q-5-6</strain>
    </source>
</reference>
<sequence>MISAVARWTGTIVLWIVVALLLTVTIVPRFLDRVYYEGPPDGNFDGAHFFNPDEGEGEWSGDPTRAAVKGGSRGPGGFLLRWITGADQRPAWPDHVAVAQARPKALPPVKPGEMRATWIGHASVLIETPGLNILTDPIWSDVAGPLGIGPHRVAAPGIAFDDLPRIDLIVVSHNHYDHMDMATLKRLWERDRPVIVTSPGNEEILAAGGVSTETCNHCLRYDALVMVLDWGRSEFIADRLSRDTGLFPRELDVKVTVTRNHHWSSRWGADRNRALWSSFVIDTPSGSVFFAGDTGPGDMRWPDEARRRAAGPIRLAIIPIGAFRFAPGQMWSGSHVGPKHAVEAFERLGATTGLPIHWGTFRLSWEGYDTPPKMLALEAQCAGLPADRFAAHRIGASFMVPAAARSQSDVRGPKPRCDQAAIDALP</sequence>
<feature type="transmembrane region" description="Helical" evidence="2">
    <location>
        <begin position="12"/>
        <end position="31"/>
    </location>
</feature>
<keyword evidence="4" id="KW-0378">Hydrolase</keyword>
<dbReference type="EMBL" id="VOPY01000001">
    <property type="protein sequence ID" value="TXC74363.1"/>
    <property type="molecule type" value="Genomic_DNA"/>
</dbReference>
<keyword evidence="2" id="KW-0472">Membrane</keyword>
<protein>
    <submittedName>
        <fullName evidence="4">Hydrolase</fullName>
    </submittedName>
</protein>
<organism evidence="4 5">
    <name type="scientific">Flavisphingopyxis soli</name>
    <dbReference type="NCBI Taxonomy" id="2601267"/>
    <lineage>
        <taxon>Bacteria</taxon>
        <taxon>Pseudomonadati</taxon>
        <taxon>Pseudomonadota</taxon>
        <taxon>Alphaproteobacteria</taxon>
        <taxon>Sphingomonadales</taxon>
        <taxon>Sphingopyxidaceae</taxon>
        <taxon>Flavisphingopyxis</taxon>
    </lineage>
</organism>
<name>A0A5C6UMG4_9SPHN</name>
<evidence type="ECO:0000256" key="2">
    <source>
        <dbReference type="SAM" id="Phobius"/>
    </source>
</evidence>
<keyword evidence="2" id="KW-0812">Transmembrane</keyword>
<evidence type="ECO:0000313" key="5">
    <source>
        <dbReference type="Proteomes" id="UP000321129"/>
    </source>
</evidence>
<feature type="domain" description="Metallo-beta-lactamase" evidence="3">
    <location>
        <begin position="132"/>
        <end position="358"/>
    </location>
</feature>
<evidence type="ECO:0000256" key="1">
    <source>
        <dbReference type="SAM" id="MobiDB-lite"/>
    </source>
</evidence>
<keyword evidence="2" id="KW-1133">Transmembrane helix</keyword>
<evidence type="ECO:0000313" key="4">
    <source>
        <dbReference type="EMBL" id="TXC74363.1"/>
    </source>
</evidence>
<keyword evidence="5" id="KW-1185">Reference proteome</keyword>
<dbReference type="GO" id="GO:0005737">
    <property type="term" value="C:cytoplasm"/>
    <property type="evidence" value="ECO:0007669"/>
    <property type="project" value="TreeGrafter"/>
</dbReference>